<dbReference type="GO" id="GO:0008270">
    <property type="term" value="F:zinc ion binding"/>
    <property type="evidence" value="ECO:0007669"/>
    <property type="project" value="UniProtKB-KW"/>
</dbReference>
<evidence type="ECO:0000256" key="1">
    <source>
        <dbReference type="ARBA" id="ARBA00022723"/>
    </source>
</evidence>
<dbReference type="SUPFAM" id="SSF57850">
    <property type="entry name" value="RING/U-box"/>
    <property type="match status" value="1"/>
</dbReference>
<dbReference type="InterPro" id="IPR013083">
    <property type="entry name" value="Znf_RING/FYVE/PHD"/>
</dbReference>
<dbReference type="PROSITE" id="PS51292">
    <property type="entry name" value="ZF_RING_CH"/>
    <property type="match status" value="1"/>
</dbReference>
<dbReference type="EMBL" id="RWGY01000029">
    <property type="protein sequence ID" value="TVU16998.1"/>
    <property type="molecule type" value="Genomic_DNA"/>
</dbReference>
<keyword evidence="6" id="KW-1185">Reference proteome</keyword>
<comment type="caution">
    <text evidence="5">The sequence shown here is derived from an EMBL/GenBank/DDBJ whole genome shotgun (WGS) entry which is preliminary data.</text>
</comment>
<organism evidence="5 6">
    <name type="scientific">Eragrostis curvula</name>
    <name type="common">weeping love grass</name>
    <dbReference type="NCBI Taxonomy" id="38414"/>
    <lineage>
        <taxon>Eukaryota</taxon>
        <taxon>Viridiplantae</taxon>
        <taxon>Streptophyta</taxon>
        <taxon>Embryophyta</taxon>
        <taxon>Tracheophyta</taxon>
        <taxon>Spermatophyta</taxon>
        <taxon>Magnoliopsida</taxon>
        <taxon>Liliopsida</taxon>
        <taxon>Poales</taxon>
        <taxon>Poaceae</taxon>
        <taxon>PACMAD clade</taxon>
        <taxon>Chloridoideae</taxon>
        <taxon>Eragrostideae</taxon>
        <taxon>Eragrostidinae</taxon>
        <taxon>Eragrostis</taxon>
    </lineage>
</organism>
<evidence type="ECO:0000256" key="2">
    <source>
        <dbReference type="ARBA" id="ARBA00022771"/>
    </source>
</evidence>
<dbReference type="SMART" id="SM00744">
    <property type="entry name" value="RINGv"/>
    <property type="match status" value="1"/>
</dbReference>
<feature type="domain" description="RING-CH-type" evidence="4">
    <location>
        <begin position="84"/>
        <end position="152"/>
    </location>
</feature>
<evidence type="ECO:0000313" key="5">
    <source>
        <dbReference type="EMBL" id="TVU16998.1"/>
    </source>
</evidence>
<name>A0A5J9U1F7_9POAL</name>
<dbReference type="AlphaFoldDB" id="A0A5J9U1F7"/>
<gene>
    <name evidence="5" type="ORF">EJB05_33004</name>
</gene>
<evidence type="ECO:0000259" key="4">
    <source>
        <dbReference type="PROSITE" id="PS51292"/>
    </source>
</evidence>
<evidence type="ECO:0000313" key="6">
    <source>
        <dbReference type="Proteomes" id="UP000324897"/>
    </source>
</evidence>
<protein>
    <recommendedName>
        <fullName evidence="4">RING-CH-type domain-containing protein</fullName>
    </recommendedName>
</protein>
<dbReference type="PANTHER" id="PTHR46214">
    <property type="entry name" value="ZINC FINGER, RING-CH-TYPE"/>
    <property type="match status" value="1"/>
</dbReference>
<dbReference type="PANTHER" id="PTHR46214:SF11">
    <property type="entry name" value="OS05G0207400 PROTEIN"/>
    <property type="match status" value="1"/>
</dbReference>
<keyword evidence="2" id="KW-0863">Zinc-finger</keyword>
<keyword evidence="3" id="KW-0862">Zinc</keyword>
<proteinExistence type="predicted"/>
<dbReference type="Proteomes" id="UP000324897">
    <property type="component" value="Chromosome 7"/>
</dbReference>
<feature type="non-terminal residue" evidence="5">
    <location>
        <position position="1"/>
    </location>
</feature>
<evidence type="ECO:0000256" key="3">
    <source>
        <dbReference type="ARBA" id="ARBA00022833"/>
    </source>
</evidence>
<keyword evidence="1" id="KW-0479">Metal-binding</keyword>
<dbReference type="Gene3D" id="3.30.40.10">
    <property type="entry name" value="Zinc/RING finger domain, C3HC4 (zinc finger)"/>
    <property type="match status" value="1"/>
</dbReference>
<dbReference type="Pfam" id="PF12906">
    <property type="entry name" value="RINGv"/>
    <property type="match status" value="1"/>
</dbReference>
<sequence>MPTDLPRPANATASSIRCSSQPASPIEAIRTLFIARQPARNPSKIPAELERQPWAERSEVAMVIASGGEGAAHVAIDIAGDATEQQLQLGVCRICQLEDGDVDERVSGRLARLGCGCRGELAVAHRRCAEAWFSIRGDSLELFSKGYTVYVSS</sequence>
<reference evidence="5 6" key="1">
    <citation type="journal article" date="2019" name="Sci. Rep.">
        <title>A high-quality genome of Eragrostis curvula grass provides insights into Poaceae evolution and supports new strategies to enhance forage quality.</title>
        <authorList>
            <person name="Carballo J."/>
            <person name="Santos B.A.C.M."/>
            <person name="Zappacosta D."/>
            <person name="Garbus I."/>
            <person name="Selva J.P."/>
            <person name="Gallo C.A."/>
            <person name="Diaz A."/>
            <person name="Albertini E."/>
            <person name="Caccamo M."/>
            <person name="Echenique V."/>
        </authorList>
    </citation>
    <scope>NUCLEOTIDE SEQUENCE [LARGE SCALE GENOMIC DNA]</scope>
    <source>
        <strain evidence="6">cv. Victoria</strain>
        <tissue evidence="5">Leaf</tissue>
    </source>
</reference>
<dbReference type="InterPro" id="IPR011016">
    <property type="entry name" value="Znf_RING-CH"/>
</dbReference>
<accession>A0A5J9U1F7</accession>
<dbReference type="Gramene" id="TVU16998">
    <property type="protein sequence ID" value="TVU16998"/>
    <property type="gene ID" value="EJB05_33004"/>
</dbReference>